<dbReference type="InterPro" id="IPR050237">
    <property type="entry name" value="ATP-dep_AMP-bd_enzyme"/>
</dbReference>
<dbReference type="AlphaFoldDB" id="A0A380NXL9"/>
<dbReference type="InterPro" id="IPR042099">
    <property type="entry name" value="ANL_N_sf"/>
</dbReference>
<dbReference type="Gene3D" id="3.40.50.12780">
    <property type="entry name" value="N-terminal domain of ligase-like"/>
    <property type="match status" value="1"/>
</dbReference>
<dbReference type="PROSITE" id="PS00455">
    <property type="entry name" value="AMP_BINDING"/>
    <property type="match status" value="1"/>
</dbReference>
<evidence type="ECO:0000259" key="1">
    <source>
        <dbReference type="Pfam" id="PF00501"/>
    </source>
</evidence>
<reference evidence="2 3" key="1">
    <citation type="submission" date="2018-06" db="EMBL/GenBank/DDBJ databases">
        <authorList>
            <consortium name="Pathogen Informatics"/>
            <person name="Doyle S."/>
        </authorList>
    </citation>
    <scope>NUCLEOTIDE SEQUENCE [LARGE SCALE GENOMIC DNA]</scope>
    <source>
        <strain evidence="2 3">NCTC13645</strain>
    </source>
</reference>
<dbReference type="PANTHER" id="PTHR43767">
    <property type="entry name" value="LONG-CHAIN-FATTY-ACID--COA LIGASE"/>
    <property type="match status" value="1"/>
</dbReference>
<evidence type="ECO:0000313" key="3">
    <source>
        <dbReference type="Proteomes" id="UP000254621"/>
    </source>
</evidence>
<organism evidence="2 3">
    <name type="scientific">Weissella viridescens</name>
    <name type="common">Lactobacillus viridescens</name>
    <dbReference type="NCBI Taxonomy" id="1629"/>
    <lineage>
        <taxon>Bacteria</taxon>
        <taxon>Bacillati</taxon>
        <taxon>Bacillota</taxon>
        <taxon>Bacilli</taxon>
        <taxon>Lactobacillales</taxon>
        <taxon>Lactobacillaceae</taxon>
        <taxon>Weissella</taxon>
    </lineage>
</organism>
<name>A0A380NXL9_WEIVI</name>
<dbReference type="InterPro" id="IPR020845">
    <property type="entry name" value="AMP-binding_CS"/>
</dbReference>
<dbReference type="PANTHER" id="PTHR43767:SF1">
    <property type="entry name" value="NONRIBOSOMAL PEPTIDE SYNTHASE PES1 (EUROFUNG)-RELATED"/>
    <property type="match status" value="1"/>
</dbReference>
<dbReference type="EMBL" id="UHIV01000001">
    <property type="protein sequence ID" value="SUP52415.1"/>
    <property type="molecule type" value="Genomic_DNA"/>
</dbReference>
<sequence>MQNWLQKRVALTPTRTAVRFNGISLSFQELNTAVLSLAGKLARVLDDNPRVAVLMSNTLLGYEMILALQQLGREIVLLNYRLAPAELAFQIEDVEITQVVQADTYTGQLDVVQQVTFDYVQSQAPQMVEPVAEFALDQVTTIMYTSGTTGKPKGVEQTYGNHFIRQLAQC</sequence>
<dbReference type="SUPFAM" id="SSF56801">
    <property type="entry name" value="Acetyl-CoA synthetase-like"/>
    <property type="match status" value="1"/>
</dbReference>
<dbReference type="InterPro" id="IPR000873">
    <property type="entry name" value="AMP-dep_synth/lig_dom"/>
</dbReference>
<feature type="domain" description="AMP-dependent synthetase/ligase" evidence="1">
    <location>
        <begin position="6"/>
        <end position="162"/>
    </location>
</feature>
<evidence type="ECO:0000313" key="2">
    <source>
        <dbReference type="EMBL" id="SUP52415.1"/>
    </source>
</evidence>
<protein>
    <submittedName>
        <fullName evidence="2">Surfactin synthase subunit 2</fullName>
    </submittedName>
</protein>
<proteinExistence type="predicted"/>
<dbReference type="Proteomes" id="UP000254621">
    <property type="component" value="Unassembled WGS sequence"/>
</dbReference>
<accession>A0A380NXL9</accession>
<dbReference type="Pfam" id="PF00501">
    <property type="entry name" value="AMP-binding"/>
    <property type="match status" value="1"/>
</dbReference>
<gene>
    <name evidence="2" type="primary">srfAB</name>
    <name evidence="2" type="ORF">NCTC13645_00300</name>
</gene>